<dbReference type="Proteomes" id="UP001496720">
    <property type="component" value="Unassembled WGS sequence"/>
</dbReference>
<comment type="caution">
    <text evidence="3">The sequence shown here is derived from an EMBL/GenBank/DDBJ whole genome shotgun (WGS) entry which is preliminary data.</text>
</comment>
<evidence type="ECO:0000313" key="3">
    <source>
        <dbReference type="EMBL" id="MER6168668.1"/>
    </source>
</evidence>
<dbReference type="RefSeq" id="WP_352149953.1">
    <property type="nucleotide sequence ID" value="NZ_JBEOZY010000046.1"/>
</dbReference>
<sequence length="252" mass="27540">MSGQQFHGNSFGQGSTNNFGGNQSVGNTDTTQTFGDNSPIHAAPPAPSTPSTPPAQPYADGWRRPAAALPGDAERARSVFVVHGRDDQVRREMYELLRRLDLRPKEWEDLVRATGQTSPFLGDVVAGAPAQAQAALVLLTPDDVVTLHPELRGHNEPDYETRPVCQPRPNVLIELGMVLMAYPERTLIVEVGGVRPIADIAGRNVVRFDGSDTALGKVVERLKLAGCTVNDTGSDWRQTYPFRHLSAYHRRP</sequence>
<feature type="domain" description="CD-NTase-associated protein 12/Pycsar effector protein TIR" evidence="2">
    <location>
        <begin position="79"/>
        <end position="209"/>
    </location>
</feature>
<evidence type="ECO:0000259" key="2">
    <source>
        <dbReference type="Pfam" id="PF10137"/>
    </source>
</evidence>
<evidence type="ECO:0000313" key="4">
    <source>
        <dbReference type="Proteomes" id="UP001496720"/>
    </source>
</evidence>
<dbReference type="InterPro" id="IPR019302">
    <property type="entry name" value="CAP12/PCTIR_TIR_dom"/>
</dbReference>
<name>A0ABV1T3U7_9ACTN</name>
<proteinExistence type="predicted"/>
<dbReference type="EMBL" id="JBEOZY010000046">
    <property type="protein sequence ID" value="MER6168668.1"/>
    <property type="molecule type" value="Genomic_DNA"/>
</dbReference>
<protein>
    <submittedName>
        <fullName evidence="3">Nucleotide-binding protein</fullName>
    </submittedName>
</protein>
<accession>A0ABV1T3U7</accession>
<reference evidence="3 4" key="1">
    <citation type="submission" date="2024-06" db="EMBL/GenBank/DDBJ databases">
        <title>The Natural Products Discovery Center: Release of the First 8490 Sequenced Strains for Exploring Actinobacteria Biosynthetic Diversity.</title>
        <authorList>
            <person name="Kalkreuter E."/>
            <person name="Kautsar S.A."/>
            <person name="Yang D."/>
            <person name="Bader C.D."/>
            <person name="Teijaro C.N."/>
            <person name="Fluegel L."/>
            <person name="Davis C.M."/>
            <person name="Simpson J.R."/>
            <person name="Lauterbach L."/>
            <person name="Steele A.D."/>
            <person name="Gui C."/>
            <person name="Meng S."/>
            <person name="Li G."/>
            <person name="Viehrig K."/>
            <person name="Ye F."/>
            <person name="Su P."/>
            <person name="Kiefer A.F."/>
            <person name="Nichols A."/>
            <person name="Cepeda A.J."/>
            <person name="Yan W."/>
            <person name="Fan B."/>
            <person name="Jiang Y."/>
            <person name="Adhikari A."/>
            <person name="Zheng C.-J."/>
            <person name="Schuster L."/>
            <person name="Cowan T.M."/>
            <person name="Smanski M.J."/>
            <person name="Chevrette M.G."/>
            <person name="De Carvalho L.P.S."/>
            <person name="Shen B."/>
        </authorList>
    </citation>
    <scope>NUCLEOTIDE SEQUENCE [LARGE SCALE GENOMIC DNA]</scope>
    <source>
        <strain evidence="3 4">NPDC001615</strain>
    </source>
</reference>
<keyword evidence="4" id="KW-1185">Reference proteome</keyword>
<gene>
    <name evidence="3" type="ORF">ABT188_29635</name>
</gene>
<organism evidence="3 4">
    <name type="scientific">Streptomyces violaceorubidus</name>
    <dbReference type="NCBI Taxonomy" id="284042"/>
    <lineage>
        <taxon>Bacteria</taxon>
        <taxon>Bacillati</taxon>
        <taxon>Actinomycetota</taxon>
        <taxon>Actinomycetes</taxon>
        <taxon>Kitasatosporales</taxon>
        <taxon>Streptomycetaceae</taxon>
        <taxon>Streptomyces</taxon>
    </lineage>
</organism>
<feature type="region of interest" description="Disordered" evidence="1">
    <location>
        <begin position="1"/>
        <end position="65"/>
    </location>
</feature>
<evidence type="ECO:0000256" key="1">
    <source>
        <dbReference type="SAM" id="MobiDB-lite"/>
    </source>
</evidence>
<feature type="compositionally biased region" description="Pro residues" evidence="1">
    <location>
        <begin position="42"/>
        <end position="56"/>
    </location>
</feature>
<dbReference type="Pfam" id="PF10137">
    <property type="entry name" value="CAP12-PCTIR_TIR"/>
    <property type="match status" value="1"/>
</dbReference>
<feature type="compositionally biased region" description="Polar residues" evidence="1">
    <location>
        <begin position="1"/>
        <end position="36"/>
    </location>
</feature>